<comment type="caution">
    <text evidence="1">The sequence shown here is derived from an EMBL/GenBank/DDBJ whole genome shotgun (WGS) entry which is preliminary data.</text>
</comment>
<keyword evidence="2" id="KW-1185">Reference proteome</keyword>
<organism evidence="1 2">
    <name type="scientific">Micromonospora rubida</name>
    <dbReference type="NCBI Taxonomy" id="2697657"/>
    <lineage>
        <taxon>Bacteria</taxon>
        <taxon>Bacillati</taxon>
        <taxon>Actinomycetota</taxon>
        <taxon>Actinomycetes</taxon>
        <taxon>Micromonosporales</taxon>
        <taxon>Micromonosporaceae</taxon>
        <taxon>Micromonospora</taxon>
    </lineage>
</organism>
<evidence type="ECO:0000313" key="1">
    <source>
        <dbReference type="EMBL" id="MFI0796949.1"/>
    </source>
</evidence>
<reference evidence="1 2" key="1">
    <citation type="submission" date="2024-10" db="EMBL/GenBank/DDBJ databases">
        <title>The Natural Products Discovery Center: Release of the First 8490 Sequenced Strains for Exploring Actinobacteria Biosynthetic Diversity.</title>
        <authorList>
            <person name="Kalkreuter E."/>
            <person name="Kautsar S.A."/>
            <person name="Yang D."/>
            <person name="Bader C.D."/>
            <person name="Teijaro C.N."/>
            <person name="Fluegel L."/>
            <person name="Davis C.M."/>
            <person name="Simpson J.R."/>
            <person name="Lauterbach L."/>
            <person name="Steele A.D."/>
            <person name="Gui C."/>
            <person name="Meng S."/>
            <person name="Li G."/>
            <person name="Viehrig K."/>
            <person name="Ye F."/>
            <person name="Su P."/>
            <person name="Kiefer A.F."/>
            <person name="Nichols A."/>
            <person name="Cepeda A.J."/>
            <person name="Yan W."/>
            <person name="Fan B."/>
            <person name="Jiang Y."/>
            <person name="Adhikari A."/>
            <person name="Zheng C.-J."/>
            <person name="Schuster L."/>
            <person name="Cowan T.M."/>
            <person name="Smanski M.J."/>
            <person name="Chevrette M.G."/>
            <person name="De Carvalho L.P.S."/>
            <person name="Shen B."/>
        </authorList>
    </citation>
    <scope>NUCLEOTIDE SEQUENCE [LARGE SCALE GENOMIC DNA]</scope>
    <source>
        <strain evidence="1 2">NPDC021253</strain>
    </source>
</reference>
<accession>A0ABW7STC6</accession>
<dbReference type="RefSeq" id="WP_396685523.1">
    <property type="nucleotide sequence ID" value="NZ_JBIRPU010000038.1"/>
</dbReference>
<gene>
    <name evidence="1" type="ORF">ACH4OY_30335</name>
</gene>
<evidence type="ECO:0008006" key="3">
    <source>
        <dbReference type="Google" id="ProtNLM"/>
    </source>
</evidence>
<proteinExistence type="predicted"/>
<sequence>MSMLVFWIALCAPDARGYRVTIRATATPTAAHKITQGAGNAAAHTNDAVGVRVIRMGIRCGNGAEQIAPTAISAAPISGYTK</sequence>
<protein>
    <recommendedName>
        <fullName evidence="3">Secreted protein</fullName>
    </recommendedName>
</protein>
<evidence type="ECO:0000313" key="2">
    <source>
        <dbReference type="Proteomes" id="UP001611075"/>
    </source>
</evidence>
<dbReference type="Proteomes" id="UP001611075">
    <property type="component" value="Unassembled WGS sequence"/>
</dbReference>
<dbReference type="EMBL" id="JBIRPU010000038">
    <property type="protein sequence ID" value="MFI0796949.1"/>
    <property type="molecule type" value="Genomic_DNA"/>
</dbReference>
<name>A0ABW7STC6_9ACTN</name>